<reference evidence="1 2" key="1">
    <citation type="submission" date="2018-05" db="EMBL/GenBank/DDBJ databases">
        <title>Brachybacterium sp. M1HQ-2T, whole genome shotgun sequence.</title>
        <authorList>
            <person name="Tuo L."/>
        </authorList>
    </citation>
    <scope>NUCLEOTIDE SEQUENCE [LARGE SCALE GENOMIC DNA]</scope>
    <source>
        <strain evidence="1 2">M1HQ-2</strain>
    </source>
</reference>
<comment type="caution">
    <text evidence="1">The sequence shown here is derived from an EMBL/GenBank/DDBJ whole genome shotgun (WGS) entry which is preliminary data.</text>
</comment>
<evidence type="ECO:0000313" key="2">
    <source>
        <dbReference type="Proteomes" id="UP000245590"/>
    </source>
</evidence>
<name>A0A2U2RHI4_9MICO</name>
<organism evidence="1 2">
    <name type="scientific">Brachybacterium endophyticum</name>
    <dbReference type="NCBI Taxonomy" id="2182385"/>
    <lineage>
        <taxon>Bacteria</taxon>
        <taxon>Bacillati</taxon>
        <taxon>Actinomycetota</taxon>
        <taxon>Actinomycetes</taxon>
        <taxon>Micrococcales</taxon>
        <taxon>Dermabacteraceae</taxon>
        <taxon>Brachybacterium</taxon>
    </lineage>
</organism>
<sequence>MPREVAVISDVPVTRDVALGLAPQLAPGGQLLEFPAVPLLYLVDLRREPLLTIGPTRALDDFSAAAASLKEPGPRGRYWTDLLIPYSSLEDGQRAAANLASAVGGTVQGKW</sequence>
<dbReference type="RefSeq" id="WP_109276296.1">
    <property type="nucleotide sequence ID" value="NZ_QFKX01000005.1"/>
</dbReference>
<dbReference type="Proteomes" id="UP000245590">
    <property type="component" value="Unassembled WGS sequence"/>
</dbReference>
<protein>
    <submittedName>
        <fullName evidence="1">Uncharacterized protein</fullName>
    </submittedName>
</protein>
<gene>
    <name evidence="1" type="ORF">DEO23_12105</name>
</gene>
<keyword evidence="2" id="KW-1185">Reference proteome</keyword>
<accession>A0A2U2RHI4</accession>
<dbReference type="AlphaFoldDB" id="A0A2U2RHI4"/>
<evidence type="ECO:0000313" key="1">
    <source>
        <dbReference type="EMBL" id="PWH05332.1"/>
    </source>
</evidence>
<proteinExistence type="predicted"/>
<dbReference type="EMBL" id="QFKX01000005">
    <property type="protein sequence ID" value="PWH05332.1"/>
    <property type="molecule type" value="Genomic_DNA"/>
</dbReference>